<feature type="compositionally biased region" description="Polar residues" evidence="4">
    <location>
        <begin position="253"/>
        <end position="264"/>
    </location>
</feature>
<dbReference type="InterPro" id="IPR050342">
    <property type="entry name" value="HMGB"/>
</dbReference>
<protein>
    <submittedName>
        <fullName evidence="6">Predicted protein</fullName>
    </submittedName>
</protein>
<feature type="region of interest" description="Disordered" evidence="4">
    <location>
        <begin position="244"/>
        <end position="264"/>
    </location>
</feature>
<dbReference type="Proteomes" id="UP000006671">
    <property type="component" value="Unassembled WGS sequence"/>
</dbReference>
<dbReference type="SUPFAM" id="SSF47095">
    <property type="entry name" value="HMG-box"/>
    <property type="match status" value="2"/>
</dbReference>
<dbReference type="PANTHER" id="PTHR48112:SF22">
    <property type="entry name" value="MITOCHONDRIAL TRANSCRIPTION FACTOR A, ISOFORM B"/>
    <property type="match status" value="1"/>
</dbReference>
<dbReference type="Pfam" id="PF00505">
    <property type="entry name" value="HMG_box"/>
    <property type="match status" value="1"/>
</dbReference>
<dbReference type="RefSeq" id="XP_002674951.1">
    <property type="nucleotide sequence ID" value="XM_002674905.1"/>
</dbReference>
<dbReference type="Gene3D" id="1.10.30.10">
    <property type="entry name" value="High mobility group box domain"/>
    <property type="match status" value="2"/>
</dbReference>
<dbReference type="GO" id="GO:0003677">
    <property type="term" value="F:DNA binding"/>
    <property type="evidence" value="ECO:0007669"/>
    <property type="project" value="UniProtKB-UniRule"/>
</dbReference>
<dbReference type="Pfam" id="PF09011">
    <property type="entry name" value="HMG_box_2"/>
    <property type="match status" value="1"/>
</dbReference>
<evidence type="ECO:0000256" key="2">
    <source>
        <dbReference type="PROSITE-ProRule" id="PRU00267"/>
    </source>
</evidence>
<feature type="DNA-binding region" description="HMG box" evidence="2">
    <location>
        <begin position="96"/>
        <end position="170"/>
    </location>
</feature>
<dbReference type="SMART" id="SM00398">
    <property type="entry name" value="HMG"/>
    <property type="match status" value="2"/>
</dbReference>
<sequence>MENRLLMIRTLGSSKNILSITHQLRSFHTVMAKRFNTTSTTFTPATTSSDINEEVNLLRKSLQQLKVQKKQAVESLKEERRKAREEEIKAVEDLRPKRVPSAFLIYTATHFNEVKKEMLEKKMITDQAFVEVNKELYDRFSKLSENEKNIYYSYIQEEKERYTKQMEVYKQAKKKMNALSGAPTTGFMRFYKEVCPDIKAEIQAMNQKCSAHDMAKLASKRWKELDEGTKLKYKEQYTKEMAEFKQQRDALKTATSPSTPNTAQ</sequence>
<feature type="DNA-binding region" description="HMG box" evidence="2">
    <location>
        <begin position="180"/>
        <end position="252"/>
    </location>
</feature>
<dbReference type="VEuPathDB" id="AmoebaDB:NAEGRDRAFT_69913"/>
<keyword evidence="7" id="KW-1185">Reference proteome</keyword>
<organism evidence="7">
    <name type="scientific">Naegleria gruberi</name>
    <name type="common">Amoeba</name>
    <dbReference type="NCBI Taxonomy" id="5762"/>
    <lineage>
        <taxon>Eukaryota</taxon>
        <taxon>Discoba</taxon>
        <taxon>Heterolobosea</taxon>
        <taxon>Tetramitia</taxon>
        <taxon>Eutetramitia</taxon>
        <taxon>Vahlkampfiidae</taxon>
        <taxon>Naegleria</taxon>
    </lineage>
</organism>
<dbReference type="PANTHER" id="PTHR48112">
    <property type="entry name" value="HIGH MOBILITY GROUP PROTEIN DSP1"/>
    <property type="match status" value="1"/>
</dbReference>
<dbReference type="CDD" id="cd00084">
    <property type="entry name" value="HMG-box_SF"/>
    <property type="match status" value="1"/>
</dbReference>
<dbReference type="InterPro" id="IPR036910">
    <property type="entry name" value="HMG_box_dom_sf"/>
</dbReference>
<evidence type="ECO:0000313" key="6">
    <source>
        <dbReference type="EMBL" id="EFC42207.1"/>
    </source>
</evidence>
<dbReference type="InParanoid" id="D2VLV5"/>
<feature type="coiled-coil region" evidence="3">
    <location>
        <begin position="48"/>
        <end position="93"/>
    </location>
</feature>
<evidence type="ECO:0000259" key="5">
    <source>
        <dbReference type="PROSITE" id="PS50118"/>
    </source>
</evidence>
<evidence type="ECO:0000313" key="7">
    <source>
        <dbReference type="Proteomes" id="UP000006671"/>
    </source>
</evidence>
<dbReference type="AlphaFoldDB" id="D2VLV5"/>
<dbReference type="GeneID" id="8851698"/>
<evidence type="ECO:0000256" key="1">
    <source>
        <dbReference type="ARBA" id="ARBA00023125"/>
    </source>
</evidence>
<keyword evidence="2" id="KW-0539">Nucleus</keyword>
<dbReference type="PROSITE" id="PS50118">
    <property type="entry name" value="HMG_BOX_2"/>
    <property type="match status" value="2"/>
</dbReference>
<feature type="domain" description="HMG box" evidence="5">
    <location>
        <begin position="180"/>
        <end position="252"/>
    </location>
</feature>
<keyword evidence="1 2" id="KW-0238">DNA-binding</keyword>
<dbReference type="OMA" id="TATHFNE"/>
<dbReference type="KEGG" id="ngr:NAEGRDRAFT_69913"/>
<dbReference type="OrthoDB" id="1919336at2759"/>
<dbReference type="EMBL" id="GG738881">
    <property type="protein sequence ID" value="EFC42207.1"/>
    <property type="molecule type" value="Genomic_DNA"/>
</dbReference>
<dbReference type="InterPro" id="IPR009071">
    <property type="entry name" value="HMG_box_dom"/>
</dbReference>
<dbReference type="GO" id="GO:0005634">
    <property type="term" value="C:nucleus"/>
    <property type="evidence" value="ECO:0007669"/>
    <property type="project" value="UniProtKB-UniRule"/>
</dbReference>
<reference evidence="6 7" key="1">
    <citation type="journal article" date="2010" name="Cell">
        <title>The genome of Naegleria gruberi illuminates early eukaryotic versatility.</title>
        <authorList>
            <person name="Fritz-Laylin L.K."/>
            <person name="Prochnik S.E."/>
            <person name="Ginger M.L."/>
            <person name="Dacks J.B."/>
            <person name="Carpenter M.L."/>
            <person name="Field M.C."/>
            <person name="Kuo A."/>
            <person name="Paredez A."/>
            <person name="Chapman J."/>
            <person name="Pham J."/>
            <person name="Shu S."/>
            <person name="Neupane R."/>
            <person name="Cipriano M."/>
            <person name="Mancuso J."/>
            <person name="Tu H."/>
            <person name="Salamov A."/>
            <person name="Lindquist E."/>
            <person name="Shapiro H."/>
            <person name="Lucas S."/>
            <person name="Grigoriev I.V."/>
            <person name="Cande W.Z."/>
            <person name="Fulton C."/>
            <person name="Rokhsar D.S."/>
            <person name="Dawson S.C."/>
        </authorList>
    </citation>
    <scope>NUCLEOTIDE SEQUENCE [LARGE SCALE GENOMIC DNA]</scope>
    <source>
        <strain evidence="6 7">NEG-M</strain>
    </source>
</reference>
<keyword evidence="3" id="KW-0175">Coiled coil</keyword>
<proteinExistence type="predicted"/>
<dbReference type="STRING" id="5762.D2VLV5"/>
<feature type="domain" description="HMG box" evidence="5">
    <location>
        <begin position="96"/>
        <end position="170"/>
    </location>
</feature>
<evidence type="ECO:0000256" key="4">
    <source>
        <dbReference type="SAM" id="MobiDB-lite"/>
    </source>
</evidence>
<gene>
    <name evidence="6" type="ORF">NAEGRDRAFT_69913</name>
</gene>
<accession>D2VLV5</accession>
<name>D2VLV5_NAEGR</name>
<evidence type="ECO:0000256" key="3">
    <source>
        <dbReference type="SAM" id="Coils"/>
    </source>
</evidence>